<evidence type="ECO:0000313" key="2">
    <source>
        <dbReference type="EMBL" id="SHI66958.1"/>
    </source>
</evidence>
<dbReference type="OrthoDB" id="152799at2"/>
<dbReference type="Proteomes" id="UP000184292">
    <property type="component" value="Unassembled WGS sequence"/>
</dbReference>
<keyword evidence="3" id="KW-1185">Reference proteome</keyword>
<dbReference type="CDD" id="cd06551">
    <property type="entry name" value="LPLAT"/>
    <property type="match status" value="1"/>
</dbReference>
<feature type="domain" description="Phospholipid/glycerol acyltransferase" evidence="1">
    <location>
        <begin position="54"/>
        <end position="174"/>
    </location>
</feature>
<dbReference type="SUPFAM" id="SSF69593">
    <property type="entry name" value="Glycerol-3-phosphate (1)-acyltransferase"/>
    <property type="match status" value="1"/>
</dbReference>
<dbReference type="AlphaFoldDB" id="A0A1M6D1T8"/>
<protein>
    <submittedName>
        <fullName evidence="2">1-acyl-sn-glycerol-3-phosphate acyltransferase</fullName>
    </submittedName>
</protein>
<dbReference type="EMBL" id="FQYO01000002">
    <property type="protein sequence ID" value="SHI66958.1"/>
    <property type="molecule type" value="Genomic_DNA"/>
</dbReference>
<name>A0A1M6D1T8_9RHOB</name>
<dbReference type="RefSeq" id="WP_073327462.1">
    <property type="nucleotide sequence ID" value="NZ_FQYO01000002.1"/>
</dbReference>
<proteinExistence type="predicted"/>
<keyword evidence="2" id="KW-0012">Acyltransferase</keyword>
<dbReference type="STRING" id="1447782.SAMN05444417_1468"/>
<dbReference type="SMART" id="SM00563">
    <property type="entry name" value="PlsC"/>
    <property type="match status" value="1"/>
</dbReference>
<reference evidence="2 3" key="1">
    <citation type="submission" date="2016-11" db="EMBL/GenBank/DDBJ databases">
        <authorList>
            <person name="Jaros S."/>
            <person name="Januszkiewicz K."/>
            <person name="Wedrychowicz H."/>
        </authorList>
    </citation>
    <scope>NUCLEOTIDE SEQUENCE [LARGE SCALE GENOMIC DNA]</scope>
    <source>
        <strain evidence="2 3">DSM 100565</strain>
    </source>
</reference>
<gene>
    <name evidence="2" type="ORF">SAMN05444417_1468</name>
</gene>
<dbReference type="InterPro" id="IPR002123">
    <property type="entry name" value="Plipid/glycerol_acylTrfase"/>
</dbReference>
<keyword evidence="2" id="KW-0808">Transferase</keyword>
<evidence type="ECO:0000313" key="3">
    <source>
        <dbReference type="Proteomes" id="UP000184292"/>
    </source>
</evidence>
<sequence length="257" mass="28082">MSGGAGPDDDPAALRSEAACRFFAAVMRRELRRGFRAVRLARPGLPDLPPDRPVMVLSTHPSWWDPALFIALHDRFFPGRIGFGPMDARMVRKFRFMARIGVFGVPQDAGARGAAVFLRRARPILSAPDRVLWITPQGRFVDPRERPLGLRPGAAHLLVRMPQVLALPLALDYPFWDEKRPEALMAFGAPVEARPGEGAAALNDRLEAALADTADRLAARAVARDPAPFETLLGGAEGTGGIYGVWQRLRGRGRVPA</sequence>
<evidence type="ECO:0000259" key="1">
    <source>
        <dbReference type="SMART" id="SM00563"/>
    </source>
</evidence>
<organism evidence="2 3">
    <name type="scientific">Wenxinia saemankumensis</name>
    <dbReference type="NCBI Taxonomy" id="1447782"/>
    <lineage>
        <taxon>Bacteria</taxon>
        <taxon>Pseudomonadati</taxon>
        <taxon>Pseudomonadota</taxon>
        <taxon>Alphaproteobacteria</taxon>
        <taxon>Rhodobacterales</taxon>
        <taxon>Roseobacteraceae</taxon>
        <taxon>Wenxinia</taxon>
    </lineage>
</organism>
<accession>A0A1M6D1T8</accession>
<dbReference type="GO" id="GO:0016746">
    <property type="term" value="F:acyltransferase activity"/>
    <property type="evidence" value="ECO:0007669"/>
    <property type="project" value="UniProtKB-KW"/>
</dbReference>